<protein>
    <recommendedName>
        <fullName evidence="4">Membrane-bound metal-dependent hydrolase</fullName>
    </recommendedName>
</protein>
<comment type="caution">
    <text evidence="2">The sequence shown here is derived from an EMBL/GenBank/DDBJ whole genome shotgun (WGS) entry which is preliminary data.</text>
</comment>
<evidence type="ECO:0008006" key="4">
    <source>
        <dbReference type="Google" id="ProtNLM"/>
    </source>
</evidence>
<feature type="transmembrane region" description="Helical" evidence="1">
    <location>
        <begin position="32"/>
        <end position="53"/>
    </location>
</feature>
<reference evidence="2 3" key="1">
    <citation type="journal article" date="2015" name="Nature">
        <title>rRNA introns, odd ribosomes, and small enigmatic genomes across a large radiation of phyla.</title>
        <authorList>
            <person name="Brown C.T."/>
            <person name="Hug L.A."/>
            <person name="Thomas B.C."/>
            <person name="Sharon I."/>
            <person name="Castelle C.J."/>
            <person name="Singh A."/>
            <person name="Wilkins M.J."/>
            <person name="Williams K.H."/>
            <person name="Banfield J.F."/>
        </authorList>
    </citation>
    <scope>NUCLEOTIDE SEQUENCE [LARGE SCALE GENOMIC DNA]</scope>
</reference>
<keyword evidence="1" id="KW-0812">Transmembrane</keyword>
<dbReference type="EMBL" id="LBUZ01000035">
    <property type="protein sequence ID" value="KKQ74312.1"/>
    <property type="molecule type" value="Genomic_DNA"/>
</dbReference>
<evidence type="ECO:0000313" key="3">
    <source>
        <dbReference type="Proteomes" id="UP000034181"/>
    </source>
</evidence>
<gene>
    <name evidence="2" type="ORF">US96_C0035G0016</name>
</gene>
<evidence type="ECO:0000256" key="1">
    <source>
        <dbReference type="SAM" id="Phobius"/>
    </source>
</evidence>
<organism evidence="2 3">
    <name type="scientific">Candidatus Woesebacteria bacterium GW2011_GWB1_38_5b</name>
    <dbReference type="NCBI Taxonomy" id="1618569"/>
    <lineage>
        <taxon>Bacteria</taxon>
        <taxon>Candidatus Woeseibacteriota</taxon>
    </lineage>
</organism>
<dbReference type="AlphaFoldDB" id="A0A0G0K664"/>
<feature type="transmembrane region" description="Helical" evidence="1">
    <location>
        <begin position="100"/>
        <end position="128"/>
    </location>
</feature>
<dbReference type="Proteomes" id="UP000034181">
    <property type="component" value="Unassembled WGS sequence"/>
</dbReference>
<keyword evidence="1" id="KW-0472">Membrane</keyword>
<feature type="transmembrane region" description="Helical" evidence="1">
    <location>
        <begin position="6"/>
        <end position="23"/>
    </location>
</feature>
<name>A0A0G0K664_9BACT</name>
<evidence type="ECO:0000313" key="2">
    <source>
        <dbReference type="EMBL" id="KKQ74312.1"/>
    </source>
</evidence>
<proteinExistence type="predicted"/>
<accession>A0A0G0K664</accession>
<feature type="transmembrane region" description="Helical" evidence="1">
    <location>
        <begin position="73"/>
        <end position="93"/>
    </location>
</feature>
<keyword evidence="1" id="KW-1133">Transmembrane helix</keyword>
<sequence>MHELATHELLHGVIAIPFVLIVWRNTKSLIKILLLFVVAYSIDLDHLLDYFLYAGSNFDLGFFLSSEYFAASHHAYVIFHGWEWLLILGLLSYRERWRGFFTVLFFGLASHLVLDAINVGNFAFYSFLYRLIRGFIFYS</sequence>